<reference evidence="1 2" key="1">
    <citation type="submission" date="2021-06" db="EMBL/GenBank/DDBJ databases">
        <title>Caerostris extrusa draft genome.</title>
        <authorList>
            <person name="Kono N."/>
            <person name="Arakawa K."/>
        </authorList>
    </citation>
    <scope>NUCLEOTIDE SEQUENCE [LARGE SCALE GENOMIC DNA]</scope>
</reference>
<evidence type="ECO:0000313" key="1">
    <source>
        <dbReference type="EMBL" id="GIY14977.1"/>
    </source>
</evidence>
<proteinExistence type="predicted"/>
<protein>
    <submittedName>
        <fullName evidence="1">Uncharacterized protein</fullName>
    </submittedName>
</protein>
<dbReference type="EMBL" id="BPLR01007175">
    <property type="protein sequence ID" value="GIY14977.1"/>
    <property type="molecule type" value="Genomic_DNA"/>
</dbReference>
<sequence length="87" mass="9606">MVIHSPTLSESECWQGIPAFGAKANALKSALASKVVDERTEPCSCIAWKVFQLFQLFVYLGNVCSVFDAQPSIQMAIYLDGTKYKVD</sequence>
<dbReference type="AlphaFoldDB" id="A0AAV4R0F7"/>
<accession>A0AAV4R0F7</accession>
<name>A0AAV4R0F7_CAEEX</name>
<organism evidence="1 2">
    <name type="scientific">Caerostris extrusa</name>
    <name type="common">Bark spider</name>
    <name type="synonym">Caerostris bankana</name>
    <dbReference type="NCBI Taxonomy" id="172846"/>
    <lineage>
        <taxon>Eukaryota</taxon>
        <taxon>Metazoa</taxon>
        <taxon>Ecdysozoa</taxon>
        <taxon>Arthropoda</taxon>
        <taxon>Chelicerata</taxon>
        <taxon>Arachnida</taxon>
        <taxon>Araneae</taxon>
        <taxon>Araneomorphae</taxon>
        <taxon>Entelegynae</taxon>
        <taxon>Araneoidea</taxon>
        <taxon>Araneidae</taxon>
        <taxon>Caerostris</taxon>
    </lineage>
</organism>
<dbReference type="Proteomes" id="UP001054945">
    <property type="component" value="Unassembled WGS sequence"/>
</dbReference>
<keyword evidence="2" id="KW-1185">Reference proteome</keyword>
<comment type="caution">
    <text evidence="1">The sequence shown here is derived from an EMBL/GenBank/DDBJ whole genome shotgun (WGS) entry which is preliminary data.</text>
</comment>
<gene>
    <name evidence="1" type="ORF">CEXT_440901</name>
</gene>
<evidence type="ECO:0000313" key="2">
    <source>
        <dbReference type="Proteomes" id="UP001054945"/>
    </source>
</evidence>